<keyword evidence="2" id="KW-0285">Flavoprotein</keyword>
<name>A0A072PLJ1_9EURO</name>
<evidence type="ECO:0000256" key="4">
    <source>
        <dbReference type="ARBA" id="ARBA00023002"/>
    </source>
</evidence>
<keyword evidence="3" id="KW-0274">FAD</keyword>
<dbReference type="Gene3D" id="3.50.50.60">
    <property type="entry name" value="FAD/NAD(P)-binding domain"/>
    <property type="match status" value="1"/>
</dbReference>
<dbReference type="PRINTS" id="PR00420">
    <property type="entry name" value="RNGMNOXGNASE"/>
</dbReference>
<dbReference type="SUPFAM" id="SSF51905">
    <property type="entry name" value="FAD/NAD(P)-binding domain"/>
    <property type="match status" value="1"/>
</dbReference>
<reference evidence="6 7" key="1">
    <citation type="submission" date="2013-03" db="EMBL/GenBank/DDBJ databases">
        <title>The Genome Sequence of Exophiala aquamarina CBS 119918.</title>
        <authorList>
            <consortium name="The Broad Institute Genomics Platform"/>
            <person name="Cuomo C."/>
            <person name="de Hoog S."/>
            <person name="Gorbushina A."/>
            <person name="Walker B."/>
            <person name="Young S.K."/>
            <person name="Zeng Q."/>
            <person name="Gargeya S."/>
            <person name="Fitzgerald M."/>
            <person name="Haas B."/>
            <person name="Abouelleil A."/>
            <person name="Allen A.W."/>
            <person name="Alvarado L."/>
            <person name="Arachchi H.M."/>
            <person name="Berlin A.M."/>
            <person name="Chapman S.B."/>
            <person name="Gainer-Dewar J."/>
            <person name="Goldberg J."/>
            <person name="Griggs A."/>
            <person name="Gujja S."/>
            <person name="Hansen M."/>
            <person name="Howarth C."/>
            <person name="Imamovic A."/>
            <person name="Ireland A."/>
            <person name="Larimer J."/>
            <person name="McCowan C."/>
            <person name="Murphy C."/>
            <person name="Pearson M."/>
            <person name="Poon T.W."/>
            <person name="Priest M."/>
            <person name="Roberts A."/>
            <person name="Saif S."/>
            <person name="Shea T."/>
            <person name="Sisk P."/>
            <person name="Sykes S."/>
            <person name="Wortman J."/>
            <person name="Nusbaum C."/>
            <person name="Birren B."/>
        </authorList>
    </citation>
    <scope>NUCLEOTIDE SEQUENCE [LARGE SCALE GENOMIC DNA]</scope>
    <source>
        <strain evidence="6 7">CBS 119918</strain>
    </source>
</reference>
<dbReference type="Pfam" id="PF01494">
    <property type="entry name" value="FAD_binding_3"/>
    <property type="match status" value="1"/>
</dbReference>
<organism evidence="6 7">
    <name type="scientific">Exophiala aquamarina CBS 119918</name>
    <dbReference type="NCBI Taxonomy" id="1182545"/>
    <lineage>
        <taxon>Eukaryota</taxon>
        <taxon>Fungi</taxon>
        <taxon>Dikarya</taxon>
        <taxon>Ascomycota</taxon>
        <taxon>Pezizomycotina</taxon>
        <taxon>Eurotiomycetes</taxon>
        <taxon>Chaetothyriomycetidae</taxon>
        <taxon>Chaetothyriales</taxon>
        <taxon>Herpotrichiellaceae</taxon>
        <taxon>Exophiala</taxon>
    </lineage>
</organism>
<dbReference type="Gene3D" id="3.30.9.10">
    <property type="entry name" value="D-Amino Acid Oxidase, subunit A, domain 2"/>
    <property type="match status" value="1"/>
</dbReference>
<dbReference type="InterPro" id="IPR050641">
    <property type="entry name" value="RIFMO-like"/>
</dbReference>
<comment type="caution">
    <text evidence="6">The sequence shown here is derived from an EMBL/GenBank/DDBJ whole genome shotgun (WGS) entry which is preliminary data.</text>
</comment>
<evidence type="ECO:0000259" key="5">
    <source>
        <dbReference type="Pfam" id="PF01494"/>
    </source>
</evidence>
<dbReference type="InterPro" id="IPR036188">
    <property type="entry name" value="FAD/NAD-bd_sf"/>
</dbReference>
<dbReference type="GeneID" id="25277128"/>
<dbReference type="Proteomes" id="UP000027920">
    <property type="component" value="Unassembled WGS sequence"/>
</dbReference>
<evidence type="ECO:0000256" key="3">
    <source>
        <dbReference type="ARBA" id="ARBA00022827"/>
    </source>
</evidence>
<protein>
    <recommendedName>
        <fullName evidence="5">FAD-binding domain-containing protein</fullName>
    </recommendedName>
</protein>
<dbReference type="InterPro" id="IPR002938">
    <property type="entry name" value="FAD-bd"/>
</dbReference>
<dbReference type="GO" id="GO:0071949">
    <property type="term" value="F:FAD binding"/>
    <property type="evidence" value="ECO:0007669"/>
    <property type="project" value="InterPro"/>
</dbReference>
<sequence length="460" mass="50943">MSIGEDKVDYHDGTNGVLKNRLSLKGIHTKHNSNNQTNTVIIVGAGPVGTFLAYRLAKEGINVTVIEKESQTSEAPRAVGYYAASMQALVDAGLYDKIREEGFMVRGLAWRKQPVGDGEGGKQLGEEIAVMPLAAPDDDLMEPPAGLLCLQQALLTKLFLREALATGKVTILFNRELTGIEDHGGNVTATTKGTDTKVSSQMTASFLVATDGGRSTSRKLLGISFPGHTWPERLLATDVTIKNENVPTYACYYQFHKLHYGLATPLTEPLDGKESLWRYAVALDPNENRSDEELLSDEHIESLYEDVMVGPRPLKVRIGRRAIYKIHQRLATTLRRGRSLLAGDAAHVCNPFGALGLNSGLLDADALSDALIMILNESKPLSVLDLYSDERRKVFQYFVDPTSTHNKLRVQFNSQETAATDDDFFRLLREGSMVDRMEATKMYYDTWRTNIRKLAKAKGY</sequence>
<comment type="cofactor">
    <cofactor evidence="1">
        <name>FAD</name>
        <dbReference type="ChEBI" id="CHEBI:57692"/>
    </cofactor>
</comment>
<dbReference type="RefSeq" id="XP_013263212.1">
    <property type="nucleotide sequence ID" value="XM_013407758.1"/>
</dbReference>
<dbReference type="PANTHER" id="PTHR43004">
    <property type="entry name" value="TRK SYSTEM POTASSIUM UPTAKE PROTEIN"/>
    <property type="match status" value="1"/>
</dbReference>
<dbReference type="HOGENOM" id="CLU_009665_2_1_1"/>
<dbReference type="EMBL" id="AMGV01000002">
    <property type="protein sequence ID" value="KEF60622.1"/>
    <property type="molecule type" value="Genomic_DNA"/>
</dbReference>
<keyword evidence="4" id="KW-0560">Oxidoreductase</keyword>
<accession>A0A072PLJ1</accession>
<evidence type="ECO:0000313" key="6">
    <source>
        <dbReference type="EMBL" id="KEF60622.1"/>
    </source>
</evidence>
<feature type="domain" description="FAD-binding" evidence="5">
    <location>
        <begin position="39"/>
        <end position="400"/>
    </location>
</feature>
<keyword evidence="7" id="KW-1185">Reference proteome</keyword>
<dbReference type="STRING" id="1182545.A0A072PLJ1"/>
<evidence type="ECO:0000256" key="2">
    <source>
        <dbReference type="ARBA" id="ARBA00022630"/>
    </source>
</evidence>
<dbReference type="GO" id="GO:0016709">
    <property type="term" value="F:oxidoreductase activity, acting on paired donors, with incorporation or reduction of molecular oxygen, NAD(P)H as one donor, and incorporation of one atom of oxygen"/>
    <property type="evidence" value="ECO:0007669"/>
    <property type="project" value="UniProtKB-ARBA"/>
</dbReference>
<dbReference type="PANTHER" id="PTHR43004:SF19">
    <property type="entry name" value="BINDING MONOOXYGENASE, PUTATIVE (JCVI)-RELATED"/>
    <property type="match status" value="1"/>
</dbReference>
<gene>
    <name evidence="6" type="ORF">A1O9_02183</name>
</gene>
<evidence type="ECO:0000256" key="1">
    <source>
        <dbReference type="ARBA" id="ARBA00001974"/>
    </source>
</evidence>
<dbReference type="AlphaFoldDB" id="A0A072PLJ1"/>
<dbReference type="VEuPathDB" id="FungiDB:A1O9_02183"/>
<proteinExistence type="predicted"/>
<evidence type="ECO:0000313" key="7">
    <source>
        <dbReference type="Proteomes" id="UP000027920"/>
    </source>
</evidence>
<dbReference type="OrthoDB" id="10016252at2759"/>